<accession>A0A9N9GGE2</accession>
<proteinExistence type="predicted"/>
<keyword evidence="2" id="KW-1185">Reference proteome</keyword>
<organism evidence="1 2">
    <name type="scientific">Funneliformis caledonium</name>
    <dbReference type="NCBI Taxonomy" id="1117310"/>
    <lineage>
        <taxon>Eukaryota</taxon>
        <taxon>Fungi</taxon>
        <taxon>Fungi incertae sedis</taxon>
        <taxon>Mucoromycota</taxon>
        <taxon>Glomeromycotina</taxon>
        <taxon>Glomeromycetes</taxon>
        <taxon>Glomerales</taxon>
        <taxon>Glomeraceae</taxon>
        <taxon>Funneliformis</taxon>
    </lineage>
</organism>
<dbReference type="EMBL" id="CAJVPQ010002784">
    <property type="protein sequence ID" value="CAG8608472.1"/>
    <property type="molecule type" value="Genomic_DNA"/>
</dbReference>
<feature type="non-terminal residue" evidence="1">
    <location>
        <position position="135"/>
    </location>
</feature>
<dbReference type="Proteomes" id="UP000789570">
    <property type="component" value="Unassembled WGS sequence"/>
</dbReference>
<evidence type="ECO:0000313" key="2">
    <source>
        <dbReference type="Proteomes" id="UP000789570"/>
    </source>
</evidence>
<protein>
    <submittedName>
        <fullName evidence="1">14927_t:CDS:1</fullName>
    </submittedName>
</protein>
<dbReference type="OrthoDB" id="2444300at2759"/>
<reference evidence="1" key="1">
    <citation type="submission" date="2021-06" db="EMBL/GenBank/DDBJ databases">
        <authorList>
            <person name="Kallberg Y."/>
            <person name="Tangrot J."/>
            <person name="Rosling A."/>
        </authorList>
    </citation>
    <scope>NUCLEOTIDE SEQUENCE</scope>
    <source>
        <strain evidence="1">UK204</strain>
    </source>
</reference>
<name>A0A9N9GGE2_9GLOM</name>
<dbReference type="Gene3D" id="3.40.140.10">
    <property type="entry name" value="Cytidine Deaminase, domain 2"/>
    <property type="match status" value="1"/>
</dbReference>
<sequence>MTFTQLPTQEEISNLQKASLVSNTERNTSKWLRVVDHFNKSCGITNSIEQIDSLKDLENYLCQFITWLQKEDGRAEVPMEVMDLMLGEFVPEMVVGWYHSHPVFGYWLSSSVKGKVVTDAFRLINPQMLMLGQEP</sequence>
<dbReference type="AlphaFoldDB" id="A0A9N9GGE2"/>
<dbReference type="SUPFAM" id="SSF102712">
    <property type="entry name" value="JAB1/MPN domain"/>
    <property type="match status" value="1"/>
</dbReference>
<evidence type="ECO:0000313" key="1">
    <source>
        <dbReference type="EMBL" id="CAG8608472.1"/>
    </source>
</evidence>
<comment type="caution">
    <text evidence="1">The sequence shown here is derived from an EMBL/GenBank/DDBJ whole genome shotgun (WGS) entry which is preliminary data.</text>
</comment>
<gene>
    <name evidence="1" type="ORF">FCALED_LOCUS8948</name>
</gene>